<reference evidence="6 7" key="1">
    <citation type="journal article" date="2014" name="Int. J. Syst. Evol. Microbiol.">
        <title>Complete genome sequence of Corynebacterium casei LMG S-19264T (=DSM 44701T), isolated from a smear-ripened cheese.</title>
        <authorList>
            <consortium name="US DOE Joint Genome Institute (JGI-PGF)"/>
            <person name="Walter F."/>
            <person name="Albersmeier A."/>
            <person name="Kalinowski J."/>
            <person name="Ruckert C."/>
        </authorList>
    </citation>
    <scope>NUCLEOTIDE SEQUENCE [LARGE SCALE GENOMIC DNA]</scope>
    <source>
        <strain evidence="6 7">CGMCC 4.7111</strain>
    </source>
</reference>
<dbReference type="SUPFAM" id="SSF48498">
    <property type="entry name" value="Tetracyclin repressor-like, C-terminal domain"/>
    <property type="match status" value="1"/>
</dbReference>
<keyword evidence="7" id="KW-1185">Reference proteome</keyword>
<dbReference type="InterPro" id="IPR036271">
    <property type="entry name" value="Tet_transcr_reg_TetR-rel_C_sf"/>
</dbReference>
<organism evidence="6 7">
    <name type="scientific">Streptomyces albiflavescens</name>
    <dbReference type="NCBI Taxonomy" id="1623582"/>
    <lineage>
        <taxon>Bacteria</taxon>
        <taxon>Bacillati</taxon>
        <taxon>Actinomycetota</taxon>
        <taxon>Actinomycetes</taxon>
        <taxon>Kitasatosporales</taxon>
        <taxon>Streptomycetaceae</taxon>
        <taxon>Streptomyces</taxon>
    </lineage>
</organism>
<comment type="caution">
    <text evidence="6">The sequence shown here is derived from an EMBL/GenBank/DDBJ whole genome shotgun (WGS) entry which is preliminary data.</text>
</comment>
<evidence type="ECO:0000256" key="1">
    <source>
        <dbReference type="ARBA" id="ARBA00023015"/>
    </source>
</evidence>
<feature type="domain" description="HTH tetR-type" evidence="5">
    <location>
        <begin position="22"/>
        <end position="82"/>
    </location>
</feature>
<gene>
    <name evidence="6" type="ORF">GCM10011579_082410</name>
</gene>
<dbReference type="PANTHER" id="PTHR47506:SF1">
    <property type="entry name" value="HTH-TYPE TRANSCRIPTIONAL REGULATOR YJDC"/>
    <property type="match status" value="1"/>
</dbReference>
<evidence type="ECO:0000313" key="7">
    <source>
        <dbReference type="Proteomes" id="UP000600365"/>
    </source>
</evidence>
<dbReference type="Pfam" id="PF16925">
    <property type="entry name" value="TetR_C_13"/>
    <property type="match status" value="1"/>
</dbReference>
<proteinExistence type="predicted"/>
<dbReference type="AlphaFoldDB" id="A0A917YCU9"/>
<evidence type="ECO:0000256" key="4">
    <source>
        <dbReference type="PROSITE-ProRule" id="PRU00335"/>
    </source>
</evidence>
<keyword evidence="3" id="KW-0804">Transcription</keyword>
<protein>
    <submittedName>
        <fullName evidence="6">TetR family transcriptional regulator</fullName>
    </submittedName>
</protein>
<dbReference type="PANTHER" id="PTHR47506">
    <property type="entry name" value="TRANSCRIPTIONAL REGULATORY PROTEIN"/>
    <property type="match status" value="1"/>
</dbReference>
<dbReference type="Pfam" id="PF00440">
    <property type="entry name" value="TetR_N"/>
    <property type="match status" value="1"/>
</dbReference>
<dbReference type="Gene3D" id="1.10.10.60">
    <property type="entry name" value="Homeodomain-like"/>
    <property type="match status" value="1"/>
</dbReference>
<dbReference type="GO" id="GO:0003677">
    <property type="term" value="F:DNA binding"/>
    <property type="evidence" value="ECO:0007669"/>
    <property type="project" value="UniProtKB-UniRule"/>
</dbReference>
<dbReference type="Gene3D" id="1.10.357.10">
    <property type="entry name" value="Tetracycline Repressor, domain 2"/>
    <property type="match status" value="1"/>
</dbReference>
<dbReference type="InterPro" id="IPR011075">
    <property type="entry name" value="TetR_C"/>
</dbReference>
<dbReference type="PROSITE" id="PS01081">
    <property type="entry name" value="HTH_TETR_1"/>
    <property type="match status" value="1"/>
</dbReference>
<evidence type="ECO:0000259" key="5">
    <source>
        <dbReference type="PROSITE" id="PS50977"/>
    </source>
</evidence>
<sequence length="229" mass="24504">MERNVKNAGAACRLAPMGRPPGFDKDKVVQAVERQFRRSGYAGTSVDDIAKAGGLGRGSLYAAFGDKSKLYLRTLEAYCDRNEAAWAAVLEGPDDTALERLHAYLVKSARFVHDDPDGLGCMVTGFVIEGVDHDPQASARVRQALMRIEGSLTECVQAAQRHGDLDAEADAPGISQLLMAINRGMEVLAKAGLDAVALERVADQAFEGLPLTARARPQQAPRPVVSDAS</sequence>
<dbReference type="Proteomes" id="UP000600365">
    <property type="component" value="Unassembled WGS sequence"/>
</dbReference>
<dbReference type="EMBL" id="BMMM01000021">
    <property type="protein sequence ID" value="GGN88560.1"/>
    <property type="molecule type" value="Genomic_DNA"/>
</dbReference>
<accession>A0A917YCU9</accession>
<dbReference type="SUPFAM" id="SSF46689">
    <property type="entry name" value="Homeodomain-like"/>
    <property type="match status" value="1"/>
</dbReference>
<dbReference type="InterPro" id="IPR001647">
    <property type="entry name" value="HTH_TetR"/>
</dbReference>
<evidence type="ECO:0000256" key="2">
    <source>
        <dbReference type="ARBA" id="ARBA00023125"/>
    </source>
</evidence>
<dbReference type="PROSITE" id="PS50977">
    <property type="entry name" value="HTH_TETR_2"/>
    <property type="match status" value="1"/>
</dbReference>
<name>A0A917YCU9_9ACTN</name>
<evidence type="ECO:0000256" key="3">
    <source>
        <dbReference type="ARBA" id="ARBA00023163"/>
    </source>
</evidence>
<feature type="DNA-binding region" description="H-T-H motif" evidence="4">
    <location>
        <begin position="45"/>
        <end position="64"/>
    </location>
</feature>
<keyword evidence="2 4" id="KW-0238">DNA-binding</keyword>
<evidence type="ECO:0000313" key="6">
    <source>
        <dbReference type="EMBL" id="GGN88560.1"/>
    </source>
</evidence>
<keyword evidence="1" id="KW-0805">Transcription regulation</keyword>
<dbReference type="InterPro" id="IPR009057">
    <property type="entry name" value="Homeodomain-like_sf"/>
</dbReference>
<dbReference type="InterPro" id="IPR023772">
    <property type="entry name" value="DNA-bd_HTH_TetR-type_CS"/>
</dbReference>